<sequence length="365" mass="42320">MRVEEELETIDKKLSSLSINKETTMTEGRDKRDLVMQTIKLIQPFDGNKNYLAMYVDSIDSVVPRFTTISSEEAAFYFNCVTCTLRGSALDIVRREQPCDWTTLRQLLIDEFGEHTPVSTLILEISNIKFKNSVKLLCEEINIEVCRVKDCIKLKNENISTKTFLYKELDQLSLKTLKRELPNYLTALINANLVTDLKSAIKILKENNVFEDDRRLSKTKQNHNQRNISFPRVPNFSHVNSNRENGNEFKHFSPPNGNFEYSHGNNYQGYALPPNNANYFYHSNPNGWLYHPQMNTTLNCPNSYTNNNNFNALNADNLPKANTQQIRRQNESNSNQSRIRRYGAPQPMEFESSNFQLEASEDYQR</sequence>
<reference evidence="2" key="1">
    <citation type="submission" date="2015-06" db="EMBL/GenBank/DDBJ databases">
        <authorList>
            <person name="Hoefler B.C."/>
            <person name="Straight P.D."/>
        </authorList>
    </citation>
    <scope>NUCLEOTIDE SEQUENCE</scope>
</reference>
<name>A0A0K8VBQ2_BACLA</name>
<organism evidence="2">
    <name type="scientific">Bactrocera latifrons</name>
    <name type="common">Malaysian fruit fly</name>
    <name type="synonym">Chaetodacus latifrons</name>
    <dbReference type="NCBI Taxonomy" id="174628"/>
    <lineage>
        <taxon>Eukaryota</taxon>
        <taxon>Metazoa</taxon>
        <taxon>Ecdysozoa</taxon>
        <taxon>Arthropoda</taxon>
        <taxon>Hexapoda</taxon>
        <taxon>Insecta</taxon>
        <taxon>Pterygota</taxon>
        <taxon>Neoptera</taxon>
        <taxon>Endopterygota</taxon>
        <taxon>Diptera</taxon>
        <taxon>Brachycera</taxon>
        <taxon>Muscomorpha</taxon>
        <taxon>Tephritoidea</taxon>
        <taxon>Tephritidae</taxon>
        <taxon>Bactrocera</taxon>
        <taxon>Bactrocera</taxon>
    </lineage>
</organism>
<evidence type="ECO:0000256" key="1">
    <source>
        <dbReference type="SAM" id="MobiDB-lite"/>
    </source>
</evidence>
<proteinExistence type="predicted"/>
<accession>A0A0K8VBQ2</accession>
<dbReference type="EMBL" id="GDHF01016011">
    <property type="protein sequence ID" value="JAI36303.1"/>
    <property type="molecule type" value="Transcribed_RNA"/>
</dbReference>
<dbReference type="AlphaFoldDB" id="A0A0K8VBQ2"/>
<evidence type="ECO:0000313" key="2">
    <source>
        <dbReference type="EMBL" id="JAI36303.1"/>
    </source>
</evidence>
<feature type="compositionally biased region" description="Polar residues" evidence="1">
    <location>
        <begin position="327"/>
        <end position="337"/>
    </location>
</feature>
<feature type="region of interest" description="Disordered" evidence="1">
    <location>
        <begin position="218"/>
        <end position="237"/>
    </location>
</feature>
<gene>
    <name evidence="2" type="primary">gag_39</name>
    <name evidence="2" type="ORF">c1_g1_i4</name>
</gene>
<feature type="region of interest" description="Disordered" evidence="1">
    <location>
        <begin position="327"/>
        <end position="365"/>
    </location>
</feature>
<protein>
    <submittedName>
        <fullName evidence="2">Retrovirus-related Gag polyprotein from copia-like transposable element 17.6</fullName>
    </submittedName>
</protein>